<keyword evidence="8" id="KW-0862">Zinc</keyword>
<dbReference type="OrthoDB" id="3626597at2759"/>
<evidence type="ECO:0000259" key="11">
    <source>
        <dbReference type="PROSITE" id="PS52035"/>
    </source>
</evidence>
<feature type="non-terminal residue" evidence="12">
    <location>
        <position position="1"/>
    </location>
</feature>
<dbReference type="InterPro" id="IPR057247">
    <property type="entry name" value="CARBOXYPEPT_ZN_2"/>
</dbReference>
<gene>
    <name evidence="12" type="ORF">TELCIR_20416</name>
</gene>
<keyword evidence="5" id="KW-0479">Metal-binding</keyword>
<name>A0A2G9TJK8_TELCI</name>
<dbReference type="AlphaFoldDB" id="A0A2G9TJK8"/>
<dbReference type="Pfam" id="PF00246">
    <property type="entry name" value="Peptidase_M14"/>
    <property type="match status" value="1"/>
</dbReference>
<proteinExistence type="inferred from homology"/>
<dbReference type="Gene3D" id="3.40.630.10">
    <property type="entry name" value="Zn peptidases"/>
    <property type="match status" value="1"/>
</dbReference>
<evidence type="ECO:0000256" key="6">
    <source>
        <dbReference type="ARBA" id="ARBA00022729"/>
    </source>
</evidence>
<dbReference type="InterPro" id="IPR000834">
    <property type="entry name" value="Peptidase_M14"/>
</dbReference>
<dbReference type="SMART" id="SM00631">
    <property type="entry name" value="Zn_pept"/>
    <property type="match status" value="1"/>
</dbReference>
<evidence type="ECO:0000256" key="2">
    <source>
        <dbReference type="ARBA" id="ARBA00005988"/>
    </source>
</evidence>
<keyword evidence="6" id="KW-0732">Signal</keyword>
<organism evidence="12 13">
    <name type="scientific">Teladorsagia circumcincta</name>
    <name type="common">Brown stomach worm</name>
    <name type="synonym">Ostertagia circumcincta</name>
    <dbReference type="NCBI Taxonomy" id="45464"/>
    <lineage>
        <taxon>Eukaryota</taxon>
        <taxon>Metazoa</taxon>
        <taxon>Ecdysozoa</taxon>
        <taxon>Nematoda</taxon>
        <taxon>Chromadorea</taxon>
        <taxon>Rhabditida</taxon>
        <taxon>Rhabditina</taxon>
        <taxon>Rhabditomorpha</taxon>
        <taxon>Strongyloidea</taxon>
        <taxon>Trichostrongylidae</taxon>
        <taxon>Teladorsagia</taxon>
    </lineage>
</organism>
<feature type="domain" description="Peptidase M14" evidence="11">
    <location>
        <begin position="1"/>
        <end position="159"/>
    </location>
</feature>
<evidence type="ECO:0000256" key="5">
    <source>
        <dbReference type="ARBA" id="ARBA00022723"/>
    </source>
</evidence>
<dbReference type="SUPFAM" id="SSF53187">
    <property type="entry name" value="Zn-dependent exopeptidases"/>
    <property type="match status" value="1"/>
</dbReference>
<dbReference type="FunFam" id="3.40.630.10:FF:000084">
    <property type="entry name" value="Carboxypeptidase B2"/>
    <property type="match status" value="1"/>
</dbReference>
<protein>
    <submittedName>
        <fullName evidence="12">Zinc carboxypeptidase</fullName>
    </submittedName>
</protein>
<evidence type="ECO:0000256" key="4">
    <source>
        <dbReference type="ARBA" id="ARBA00022670"/>
    </source>
</evidence>
<dbReference type="PANTHER" id="PTHR11705">
    <property type="entry name" value="PROTEASE FAMILY M14 CARBOXYPEPTIDASE A,B"/>
    <property type="match status" value="1"/>
</dbReference>
<feature type="non-terminal residue" evidence="12">
    <location>
        <position position="238"/>
    </location>
</feature>
<evidence type="ECO:0000256" key="9">
    <source>
        <dbReference type="ARBA" id="ARBA00023049"/>
    </source>
</evidence>
<comment type="similarity">
    <text evidence="2 10">Belongs to the peptidase M14 family.</text>
</comment>
<keyword evidence="13" id="KW-1185">Reference proteome</keyword>
<reference evidence="12 13" key="1">
    <citation type="submission" date="2015-09" db="EMBL/GenBank/DDBJ databases">
        <title>Draft genome of the parasitic nematode Teladorsagia circumcincta isolate WARC Sus (inbred).</title>
        <authorList>
            <person name="Mitreva M."/>
        </authorList>
    </citation>
    <scope>NUCLEOTIDE SEQUENCE [LARGE SCALE GENOMIC DNA]</scope>
    <source>
        <strain evidence="12 13">S</strain>
    </source>
</reference>
<keyword evidence="4" id="KW-0645">Protease</keyword>
<sequence>SGSSYEPCSNIYHGDHVFSEPESRAVRDYLNSDELQGKVDGFITLHSYAQLWIYPYSHAQQNYPEDISELRRTARRAINRLHRQYGTEYRMGTGADTLSPASGGSDDWAKSNGIKYVYLVELRPEYERTVSNGFILHKKELIPTAVETFEGVKEVIEAVLEHNKIIKDPLSRIAPQLRKKQLCGFRCPRSEHHALECLTKKVVTDRMRLLGMANADPMTTSTETPMTTAFETTQTTTE</sequence>
<dbReference type="GO" id="GO:0004181">
    <property type="term" value="F:metallocarboxypeptidase activity"/>
    <property type="evidence" value="ECO:0007669"/>
    <property type="project" value="InterPro"/>
</dbReference>
<comment type="cofactor">
    <cofactor evidence="1">
        <name>Zn(2+)</name>
        <dbReference type="ChEBI" id="CHEBI:29105"/>
    </cofactor>
</comment>
<accession>A0A2G9TJK8</accession>
<evidence type="ECO:0000256" key="3">
    <source>
        <dbReference type="ARBA" id="ARBA00022645"/>
    </source>
</evidence>
<keyword evidence="9" id="KW-0482">Metalloprotease</keyword>
<evidence type="ECO:0000313" key="12">
    <source>
        <dbReference type="EMBL" id="PIO58154.1"/>
    </source>
</evidence>
<dbReference type="GO" id="GO:0008270">
    <property type="term" value="F:zinc ion binding"/>
    <property type="evidence" value="ECO:0007669"/>
    <property type="project" value="InterPro"/>
</dbReference>
<evidence type="ECO:0000256" key="7">
    <source>
        <dbReference type="ARBA" id="ARBA00022801"/>
    </source>
</evidence>
<dbReference type="PANTHER" id="PTHR11705:SF51">
    <property type="entry name" value="CARBOXYPEPTIDASE SURO-1-RELATED"/>
    <property type="match status" value="1"/>
</dbReference>
<dbReference type="EMBL" id="KZ370728">
    <property type="protein sequence ID" value="PIO58154.1"/>
    <property type="molecule type" value="Genomic_DNA"/>
</dbReference>
<dbReference type="Proteomes" id="UP000230423">
    <property type="component" value="Unassembled WGS sequence"/>
</dbReference>
<dbReference type="GO" id="GO:0005615">
    <property type="term" value="C:extracellular space"/>
    <property type="evidence" value="ECO:0007669"/>
    <property type="project" value="TreeGrafter"/>
</dbReference>
<evidence type="ECO:0000256" key="8">
    <source>
        <dbReference type="ARBA" id="ARBA00022833"/>
    </source>
</evidence>
<evidence type="ECO:0000313" key="13">
    <source>
        <dbReference type="Proteomes" id="UP000230423"/>
    </source>
</evidence>
<keyword evidence="7" id="KW-0378">Hydrolase</keyword>
<evidence type="ECO:0000256" key="10">
    <source>
        <dbReference type="PROSITE-ProRule" id="PRU01379"/>
    </source>
</evidence>
<evidence type="ECO:0000256" key="1">
    <source>
        <dbReference type="ARBA" id="ARBA00001947"/>
    </source>
</evidence>
<feature type="active site" description="Proton donor/acceptor" evidence="10">
    <location>
        <position position="121"/>
    </location>
</feature>
<dbReference type="PROSITE" id="PS00133">
    <property type="entry name" value="CARBOXYPEPT_ZN_2"/>
    <property type="match status" value="1"/>
</dbReference>
<dbReference type="PROSITE" id="PS52035">
    <property type="entry name" value="PEPTIDASE_M14"/>
    <property type="match status" value="1"/>
</dbReference>
<keyword evidence="3 12" id="KW-0121">Carboxypeptidase</keyword>
<dbReference type="GO" id="GO:0006508">
    <property type="term" value="P:proteolysis"/>
    <property type="evidence" value="ECO:0007669"/>
    <property type="project" value="UniProtKB-KW"/>
</dbReference>